<dbReference type="SUPFAM" id="SSF102405">
    <property type="entry name" value="MCP/YpsA-like"/>
    <property type="match status" value="1"/>
</dbReference>
<organism evidence="3 4">
    <name type="scientific">Segatella copri DSM 18205</name>
    <dbReference type="NCBI Taxonomy" id="537011"/>
    <lineage>
        <taxon>Bacteria</taxon>
        <taxon>Pseudomonadati</taxon>
        <taxon>Bacteroidota</taxon>
        <taxon>Bacteroidia</taxon>
        <taxon>Bacteroidales</taxon>
        <taxon>Prevotellaceae</taxon>
        <taxon>Segatella</taxon>
    </lineage>
</organism>
<evidence type="ECO:0000313" key="3">
    <source>
        <dbReference type="EMBL" id="EFB34263.1"/>
    </source>
</evidence>
<accession>D1PG98</accession>
<reference evidence="3" key="1">
    <citation type="submission" date="2009-11" db="EMBL/GenBank/DDBJ databases">
        <authorList>
            <person name="Weinstock G."/>
            <person name="Sodergren E."/>
            <person name="Clifton S."/>
            <person name="Fulton L."/>
            <person name="Fulton B."/>
            <person name="Courtney L."/>
            <person name="Fronick C."/>
            <person name="Harrison M."/>
            <person name="Strong C."/>
            <person name="Farmer C."/>
            <person name="Delahaunty K."/>
            <person name="Markovic C."/>
            <person name="Hall O."/>
            <person name="Minx P."/>
            <person name="Tomlinson C."/>
            <person name="Mitreva M."/>
            <person name="Nelson J."/>
            <person name="Hou S."/>
            <person name="Wollam A."/>
            <person name="Pepin K.H."/>
            <person name="Johnson M."/>
            <person name="Bhonagiri V."/>
            <person name="Nash W.E."/>
            <person name="Warren W."/>
            <person name="Chinwalla A."/>
            <person name="Mardis E.R."/>
            <person name="Wilson R.K."/>
        </authorList>
    </citation>
    <scope>NUCLEOTIDE SEQUENCE [LARGE SCALE GENOMIC DNA]</scope>
    <source>
        <strain evidence="3">DSM 18205</strain>
    </source>
</reference>
<dbReference type="InterPro" id="IPR057666">
    <property type="entry name" value="DrpA_SLOG"/>
</dbReference>
<gene>
    <name evidence="3" type="primary">dprA</name>
    <name evidence="3" type="ORF">PREVCOP_06262</name>
</gene>
<name>D1PG98_9BACT</name>
<dbReference type="PaxDb" id="537011-PREVCOP_06262"/>
<dbReference type="PANTHER" id="PTHR43022">
    <property type="entry name" value="PROTEIN SMF"/>
    <property type="match status" value="1"/>
</dbReference>
<dbReference type="HOGENOM" id="CLU_029601_0_3_10"/>
<evidence type="ECO:0000313" key="4">
    <source>
        <dbReference type="Proteomes" id="UP000004477"/>
    </source>
</evidence>
<feature type="domain" description="Smf/DprA SLOG" evidence="2">
    <location>
        <begin position="101"/>
        <end position="310"/>
    </location>
</feature>
<keyword evidence="4" id="KW-1185">Reference proteome</keyword>
<dbReference type="STRING" id="537011.PREVCOP_06262"/>
<evidence type="ECO:0000259" key="2">
    <source>
        <dbReference type="Pfam" id="PF02481"/>
    </source>
</evidence>
<dbReference type="EMBL" id="ACBX02000040">
    <property type="protein sequence ID" value="EFB34263.1"/>
    <property type="molecule type" value="Genomic_DNA"/>
</dbReference>
<dbReference type="InterPro" id="IPR003488">
    <property type="entry name" value="DprA"/>
</dbReference>
<comment type="similarity">
    <text evidence="1">Belongs to the DprA/Smf family.</text>
</comment>
<evidence type="ECO:0000256" key="1">
    <source>
        <dbReference type="ARBA" id="ARBA00006525"/>
    </source>
</evidence>
<comment type="caution">
    <text evidence="3">The sequence shown here is derived from an EMBL/GenBank/DDBJ whole genome shotgun (WGS) entry which is preliminary data.</text>
</comment>
<protein>
    <submittedName>
        <fullName evidence="3">DNA protecting protein DprA</fullName>
    </submittedName>
</protein>
<dbReference type="PANTHER" id="PTHR43022:SF1">
    <property type="entry name" value="PROTEIN SMF"/>
    <property type="match status" value="1"/>
</dbReference>
<dbReference type="Proteomes" id="UP000004477">
    <property type="component" value="Unassembled WGS sequence"/>
</dbReference>
<dbReference type="NCBIfam" id="TIGR00732">
    <property type="entry name" value="dprA"/>
    <property type="match status" value="1"/>
</dbReference>
<dbReference type="GO" id="GO:0009294">
    <property type="term" value="P:DNA-mediated transformation"/>
    <property type="evidence" value="ECO:0007669"/>
    <property type="project" value="InterPro"/>
</dbReference>
<dbReference type="AlphaFoldDB" id="D1PG98"/>
<proteinExistence type="inferred from homology"/>
<sequence length="392" mass="44282">MPEVQDRLRILEKIKIMADQQEILNTILLTRLNYFSLAGMLELYRTVGSATLILEHKNNLRDILPDASDKLVSAIQNCEEARKRAEEELEYDIRYGIEPIPMNDDRYPQRLKDCDDAPLILFYKGNANLNQQRVINIVGTRHCTPYGEDLIRRFITDLKQLSPNVLIISGLAYGVDIVAHRQALANGYETIGVLAHGLDDLYPRQHRETAARMIEQGGLLTEFLTRTNADKINFVRRNRIVAGMSDACILIESAAHGGGLITCDISQSYGRDVFAFPGRIGDYYSEGCNNLIRNNGATLITSAEDFAKDMRWQDDATLMRAKQQGIERSLFPELSTEEELIVSILSKTNDLQINIISVKSNIDISRLTSLLFQMEMKGIIRTLAGGMYHLLK</sequence>
<dbReference type="Gene3D" id="3.40.50.450">
    <property type="match status" value="1"/>
</dbReference>
<dbReference type="Pfam" id="PF02481">
    <property type="entry name" value="DNA_processg_A"/>
    <property type="match status" value="1"/>
</dbReference>